<gene>
    <name evidence="1" type="ORF">EVAR_84905_1</name>
</gene>
<evidence type="ECO:0000313" key="2">
    <source>
        <dbReference type="Proteomes" id="UP000299102"/>
    </source>
</evidence>
<accession>A0A4C1Z5Y1</accession>
<comment type="caution">
    <text evidence="1">The sequence shown here is derived from an EMBL/GenBank/DDBJ whole genome shotgun (WGS) entry which is preliminary data.</text>
</comment>
<name>A0A4C1Z5Y1_EUMVA</name>
<keyword evidence="2" id="KW-1185">Reference proteome</keyword>
<evidence type="ECO:0000313" key="1">
    <source>
        <dbReference type="EMBL" id="GBP82712.1"/>
    </source>
</evidence>
<proteinExistence type="predicted"/>
<protein>
    <submittedName>
        <fullName evidence="1">Uncharacterized protein</fullName>
    </submittedName>
</protein>
<organism evidence="1 2">
    <name type="scientific">Eumeta variegata</name>
    <name type="common">Bagworm moth</name>
    <name type="synonym">Eumeta japonica</name>
    <dbReference type="NCBI Taxonomy" id="151549"/>
    <lineage>
        <taxon>Eukaryota</taxon>
        <taxon>Metazoa</taxon>
        <taxon>Ecdysozoa</taxon>
        <taxon>Arthropoda</taxon>
        <taxon>Hexapoda</taxon>
        <taxon>Insecta</taxon>
        <taxon>Pterygota</taxon>
        <taxon>Neoptera</taxon>
        <taxon>Endopterygota</taxon>
        <taxon>Lepidoptera</taxon>
        <taxon>Glossata</taxon>
        <taxon>Ditrysia</taxon>
        <taxon>Tineoidea</taxon>
        <taxon>Psychidae</taxon>
        <taxon>Oiketicinae</taxon>
        <taxon>Eumeta</taxon>
    </lineage>
</organism>
<reference evidence="1 2" key="1">
    <citation type="journal article" date="2019" name="Commun. Biol.">
        <title>The bagworm genome reveals a unique fibroin gene that provides high tensile strength.</title>
        <authorList>
            <person name="Kono N."/>
            <person name="Nakamura H."/>
            <person name="Ohtoshi R."/>
            <person name="Tomita M."/>
            <person name="Numata K."/>
            <person name="Arakawa K."/>
        </authorList>
    </citation>
    <scope>NUCLEOTIDE SEQUENCE [LARGE SCALE GENOMIC DNA]</scope>
</reference>
<dbReference type="Proteomes" id="UP000299102">
    <property type="component" value="Unassembled WGS sequence"/>
</dbReference>
<sequence length="232" mass="25746">MRGLKEYEEHLVGRYRNPLKPVFVAAFPKGETKRSEITVSVVTFRPVSESSGGPLPFINPKPPSALHKPSSFSIRYPIPTQETGNALETSSSRVAMGRDDHIYFWLALRVPGRGQQPHAERAVAGAARAAAQPRARRVPAGHRQLLPPAQRVLQLHHIPELHRPLRPEGRAAEKEKKKERSINHPLKLVRRELQLVGVPGRIMSVRRLSIRGLARPSATARRAISGADVPTC</sequence>
<dbReference type="AlphaFoldDB" id="A0A4C1Z5Y1"/>
<dbReference type="EMBL" id="BGZK01001582">
    <property type="protein sequence ID" value="GBP82712.1"/>
    <property type="molecule type" value="Genomic_DNA"/>
</dbReference>